<sequence length="343" mass="36697">MTNAFRANNRTNHLGLELVKVTEMAALEASRWFGRGNADAAYQAATEEMFRSLEKLAIENMVVLTPENSSYSNTNRKIGVAGSTEKDLIILPLESMEALAKGMPNAISVAALAGKNSLFSTNPVQNIERLAVGAAAKGVINLNASLATNLNKVAEKLGKEISALNVAILNKQFNRTTIETVRSLGAKVILFDEGEIKLGLLVGLRGYGIDMLAGIASSTGTLISACALKAMGGEMLARLAPQNPVEYTHAIDANIDLERILDLDTLVQGQELYFAATGITDSVLLAGVKYRGSGAFTHSLMLSSGTDVNLKHIKTEHNWNRLWQLVSNNPVTVVEDPSGFVIG</sequence>
<evidence type="ECO:0000256" key="6">
    <source>
        <dbReference type="ARBA" id="ARBA00023277"/>
    </source>
</evidence>
<keyword evidence="3" id="KW-0479">Metal-binding</keyword>
<evidence type="ECO:0000256" key="4">
    <source>
        <dbReference type="ARBA" id="ARBA00022801"/>
    </source>
</evidence>
<dbReference type="AlphaFoldDB" id="A0A8T7LYB5"/>
<name>A0A8T7LYB5_9CHLR</name>
<dbReference type="EMBL" id="JACATZ010000001">
    <property type="protein sequence ID" value="NWJ44409.1"/>
    <property type="molecule type" value="Genomic_DNA"/>
</dbReference>
<evidence type="ECO:0000256" key="7">
    <source>
        <dbReference type="ARBA" id="ARBA00024331"/>
    </source>
</evidence>
<evidence type="ECO:0000256" key="1">
    <source>
        <dbReference type="ARBA" id="ARBA00001273"/>
    </source>
</evidence>
<evidence type="ECO:0000313" key="10">
    <source>
        <dbReference type="EMBL" id="WJW66301.1"/>
    </source>
</evidence>
<dbReference type="GO" id="GO:0042132">
    <property type="term" value="F:fructose 1,6-bisphosphate 1-phosphatase activity"/>
    <property type="evidence" value="ECO:0007669"/>
    <property type="project" value="UniProtKB-EC"/>
</dbReference>
<evidence type="ECO:0000256" key="2">
    <source>
        <dbReference type="ARBA" id="ARBA00008989"/>
    </source>
</evidence>
<keyword evidence="5" id="KW-0464">Manganese</keyword>
<comment type="pathway">
    <text evidence="7">Carbohydrate biosynthesis.</text>
</comment>
<evidence type="ECO:0000256" key="8">
    <source>
        <dbReference type="PIRNR" id="PIRNR004532"/>
    </source>
</evidence>
<keyword evidence="4" id="KW-0378">Hydrolase</keyword>
<evidence type="ECO:0000256" key="3">
    <source>
        <dbReference type="ARBA" id="ARBA00022723"/>
    </source>
</evidence>
<dbReference type="Proteomes" id="UP001431572">
    <property type="component" value="Chromosome 1"/>
</dbReference>
<comment type="catalytic activity">
    <reaction evidence="1">
        <text>beta-D-fructose 1,6-bisphosphate + H2O = beta-D-fructose 6-phosphate + phosphate</text>
        <dbReference type="Rhea" id="RHEA:11064"/>
        <dbReference type="ChEBI" id="CHEBI:15377"/>
        <dbReference type="ChEBI" id="CHEBI:32966"/>
        <dbReference type="ChEBI" id="CHEBI:43474"/>
        <dbReference type="ChEBI" id="CHEBI:57634"/>
        <dbReference type="EC" id="3.1.3.11"/>
    </reaction>
</comment>
<reference evidence="9 11" key="1">
    <citation type="submission" date="2020-06" db="EMBL/GenBank/DDBJ databases">
        <title>Anoxygenic phototrophic Chloroflexota member uses a Type I reaction center.</title>
        <authorList>
            <person name="Tsuji J.M."/>
            <person name="Shaw N.A."/>
            <person name="Nagashima S."/>
            <person name="Venkiteswaran J."/>
            <person name="Schiff S.L."/>
            <person name="Hanada S."/>
            <person name="Tank M."/>
            <person name="Neufeld J.D."/>
        </authorList>
    </citation>
    <scope>NUCLEOTIDE SEQUENCE [LARGE SCALE GENOMIC DNA]</scope>
    <source>
        <strain evidence="9">L227-S17</strain>
    </source>
</reference>
<keyword evidence="12" id="KW-1185">Reference proteome</keyword>
<dbReference type="PANTHER" id="PTHR30447:SF0">
    <property type="entry name" value="FRUCTOSE-1,6-BISPHOSPHATASE 1 CLASS 2-RELATED"/>
    <property type="match status" value="1"/>
</dbReference>
<dbReference type="InterPro" id="IPR004464">
    <property type="entry name" value="FBPase_class-2/SBPase"/>
</dbReference>
<evidence type="ECO:0000313" key="11">
    <source>
        <dbReference type="Proteomes" id="UP000521676"/>
    </source>
</evidence>
<dbReference type="PIRSF" id="PIRSF004532">
    <property type="entry name" value="GlpX"/>
    <property type="match status" value="1"/>
</dbReference>
<reference evidence="10" key="2">
    <citation type="journal article" date="2024" name="Nature">
        <title>Anoxygenic phototroph of the Chloroflexota uses a type I reaction centre.</title>
        <authorList>
            <person name="Tsuji J.M."/>
            <person name="Shaw N.A."/>
            <person name="Nagashima S."/>
            <person name="Venkiteswaran J.J."/>
            <person name="Schiff S.L."/>
            <person name="Watanabe T."/>
            <person name="Fukui M."/>
            <person name="Hanada S."/>
            <person name="Tank M."/>
            <person name="Neufeld J.D."/>
        </authorList>
    </citation>
    <scope>NUCLEOTIDE SEQUENCE</scope>
    <source>
        <strain evidence="10">L227-S17</strain>
    </source>
</reference>
<organism evidence="9 11">
    <name type="scientific">Candidatus Chlorohelix allophototropha</name>
    <dbReference type="NCBI Taxonomy" id="3003348"/>
    <lineage>
        <taxon>Bacteria</taxon>
        <taxon>Bacillati</taxon>
        <taxon>Chloroflexota</taxon>
        <taxon>Chloroflexia</taxon>
        <taxon>Candidatus Chloroheliales</taxon>
        <taxon>Candidatus Chloroheliaceae</taxon>
        <taxon>Candidatus Chlorohelix</taxon>
    </lineage>
</organism>
<dbReference type="GO" id="GO:0006094">
    <property type="term" value="P:gluconeogenesis"/>
    <property type="evidence" value="ECO:0007669"/>
    <property type="project" value="InterPro"/>
</dbReference>
<dbReference type="SUPFAM" id="SSF56655">
    <property type="entry name" value="Carbohydrate phosphatase"/>
    <property type="match status" value="1"/>
</dbReference>
<gene>
    <name evidence="9" type="ORF">HXX08_00880</name>
    <name evidence="10" type="ORF">OZ401_002095</name>
</gene>
<dbReference type="Pfam" id="PF03320">
    <property type="entry name" value="FBPase_glpX"/>
    <property type="match status" value="1"/>
</dbReference>
<dbReference type="Proteomes" id="UP000521676">
    <property type="component" value="Unassembled WGS sequence"/>
</dbReference>
<evidence type="ECO:0000313" key="9">
    <source>
        <dbReference type="EMBL" id="NWJ44409.1"/>
    </source>
</evidence>
<evidence type="ECO:0000313" key="12">
    <source>
        <dbReference type="Proteomes" id="UP001431572"/>
    </source>
</evidence>
<dbReference type="GO" id="GO:0030388">
    <property type="term" value="P:fructose 1,6-bisphosphate metabolic process"/>
    <property type="evidence" value="ECO:0007669"/>
    <property type="project" value="TreeGrafter"/>
</dbReference>
<dbReference type="GO" id="GO:0006071">
    <property type="term" value="P:glycerol metabolic process"/>
    <property type="evidence" value="ECO:0007669"/>
    <property type="project" value="InterPro"/>
</dbReference>
<dbReference type="Gene3D" id="3.30.540.10">
    <property type="entry name" value="Fructose-1,6-Bisphosphatase, subunit A, domain 1"/>
    <property type="match status" value="1"/>
</dbReference>
<evidence type="ECO:0000256" key="5">
    <source>
        <dbReference type="ARBA" id="ARBA00023211"/>
    </source>
</evidence>
<protein>
    <recommendedName>
        <fullName evidence="8">Fructose-1,6-bisphosphatase</fullName>
    </recommendedName>
</protein>
<dbReference type="EMBL" id="CP128399">
    <property type="protein sequence ID" value="WJW66301.1"/>
    <property type="molecule type" value="Genomic_DNA"/>
</dbReference>
<dbReference type="RefSeq" id="WP_341468185.1">
    <property type="nucleotide sequence ID" value="NZ_CP128399.1"/>
</dbReference>
<comment type="similarity">
    <text evidence="2 8">Belongs to the FBPase class 2 family.</text>
</comment>
<dbReference type="GO" id="GO:0005829">
    <property type="term" value="C:cytosol"/>
    <property type="evidence" value="ECO:0007669"/>
    <property type="project" value="TreeGrafter"/>
</dbReference>
<keyword evidence="6 8" id="KW-0119">Carbohydrate metabolism</keyword>
<dbReference type="Gene3D" id="3.40.190.90">
    <property type="match status" value="1"/>
</dbReference>
<dbReference type="GO" id="GO:0046872">
    <property type="term" value="F:metal ion binding"/>
    <property type="evidence" value="ECO:0007669"/>
    <property type="project" value="UniProtKB-KW"/>
</dbReference>
<dbReference type="PANTHER" id="PTHR30447">
    <property type="entry name" value="FRUCTOSE-1,6-BISPHOSPHATASE CLASS 2"/>
    <property type="match status" value="1"/>
</dbReference>
<accession>A0A8T7LYB5</accession>
<proteinExistence type="inferred from homology"/>